<evidence type="ECO:0000256" key="5">
    <source>
        <dbReference type="ARBA" id="ARBA00023136"/>
    </source>
</evidence>
<comment type="subcellular location">
    <subcellularLocation>
        <location evidence="1">Cell membrane</location>
        <topology evidence="1">Lipid-anchor</topology>
    </subcellularLocation>
</comment>
<dbReference type="GO" id="GO:0005886">
    <property type="term" value="C:plasma membrane"/>
    <property type="evidence" value="ECO:0007669"/>
    <property type="project" value="UniProtKB-SubCell"/>
</dbReference>
<dbReference type="InterPro" id="IPR003760">
    <property type="entry name" value="PnrA-like"/>
</dbReference>
<evidence type="ECO:0000313" key="9">
    <source>
        <dbReference type="Proteomes" id="UP000663929"/>
    </source>
</evidence>
<comment type="similarity">
    <text evidence="2">Belongs to the BMP lipoprotein family.</text>
</comment>
<keyword evidence="4" id="KW-0732">Signal</keyword>
<protein>
    <submittedName>
        <fullName evidence="8">BMP family ABC transporter substrate-binding protein</fullName>
    </submittedName>
</protein>
<evidence type="ECO:0000256" key="4">
    <source>
        <dbReference type="ARBA" id="ARBA00022729"/>
    </source>
</evidence>
<keyword evidence="9" id="KW-1185">Reference proteome</keyword>
<dbReference type="PANTHER" id="PTHR34296:SF2">
    <property type="entry name" value="ABC TRANSPORTER GUANOSINE-BINDING PROTEIN NUPN"/>
    <property type="match status" value="1"/>
</dbReference>
<evidence type="ECO:0000313" key="8">
    <source>
        <dbReference type="EMBL" id="QTD51757.1"/>
    </source>
</evidence>
<evidence type="ECO:0000256" key="3">
    <source>
        <dbReference type="ARBA" id="ARBA00022475"/>
    </source>
</evidence>
<dbReference type="SUPFAM" id="SSF53822">
    <property type="entry name" value="Periplasmic binding protein-like I"/>
    <property type="match status" value="1"/>
</dbReference>
<dbReference type="Proteomes" id="UP000663929">
    <property type="component" value="Chromosome"/>
</dbReference>
<dbReference type="RefSeq" id="WP_237381878.1">
    <property type="nucleotide sequence ID" value="NZ_CP071793.1"/>
</dbReference>
<dbReference type="EMBL" id="CP071793">
    <property type="protein sequence ID" value="QTD51757.1"/>
    <property type="molecule type" value="Genomic_DNA"/>
</dbReference>
<proteinExistence type="inferred from homology"/>
<feature type="domain" description="ABC transporter substrate-binding protein PnrA-like" evidence="7">
    <location>
        <begin position="57"/>
        <end position="333"/>
    </location>
</feature>
<keyword evidence="5" id="KW-0472">Membrane</keyword>
<name>A0A8A4TQR6_SULCO</name>
<evidence type="ECO:0000256" key="1">
    <source>
        <dbReference type="ARBA" id="ARBA00004193"/>
    </source>
</evidence>
<evidence type="ECO:0000259" key="7">
    <source>
        <dbReference type="Pfam" id="PF02608"/>
    </source>
</evidence>
<accession>A0A8A4TQR6</accession>
<dbReference type="KEGG" id="scor:J3U87_04745"/>
<dbReference type="AlphaFoldDB" id="A0A8A4TQR6"/>
<dbReference type="InterPro" id="IPR050957">
    <property type="entry name" value="BMP_lipoprotein"/>
</dbReference>
<dbReference type="Gene3D" id="3.40.50.2300">
    <property type="match status" value="2"/>
</dbReference>
<gene>
    <name evidence="8" type="ORF">J3U87_04745</name>
</gene>
<keyword evidence="6" id="KW-0449">Lipoprotein</keyword>
<organism evidence="8 9">
    <name type="scientific">Sulfidibacter corallicola</name>
    <dbReference type="NCBI Taxonomy" id="2818388"/>
    <lineage>
        <taxon>Bacteria</taxon>
        <taxon>Pseudomonadati</taxon>
        <taxon>Acidobacteriota</taxon>
        <taxon>Holophagae</taxon>
        <taxon>Acanthopleuribacterales</taxon>
        <taxon>Acanthopleuribacteraceae</taxon>
        <taxon>Sulfidibacter</taxon>
    </lineage>
</organism>
<dbReference type="CDD" id="cd06354">
    <property type="entry name" value="PBP1_PrnA-like"/>
    <property type="match status" value="1"/>
</dbReference>
<evidence type="ECO:0000256" key="2">
    <source>
        <dbReference type="ARBA" id="ARBA00008610"/>
    </source>
</evidence>
<evidence type="ECO:0000256" key="6">
    <source>
        <dbReference type="ARBA" id="ARBA00023288"/>
    </source>
</evidence>
<dbReference type="InterPro" id="IPR028082">
    <property type="entry name" value="Peripla_BP_I"/>
</dbReference>
<dbReference type="Pfam" id="PF02608">
    <property type="entry name" value="Bmp"/>
    <property type="match status" value="1"/>
</dbReference>
<sequence>MLGPRRTWNAALIPPRHQRTVRILLLGVLVPCWLGTACNRSAPPAPETQGDKARVSVILDTGQDDDKTFNAHILQGAREAERQGLISLTATSASSEFDYEAHIEYQAGQNPDLIVTSGFLMGHATARAARRHPNLKFAIVDVVYEPGFGCPDHIEDCYSPEGGLDNVTSLNFAEDQVGYLAGVLAACMSQTGIIASISGPDVEPVVRFVTGYQNGARSVNPDIQTLNVYLPSFNDPELGKVKAREFIAEGADVVFGVGGNSGNGALVVAAEMNLMAIGVDGDQYYSLPIARSALLTSASKKLDIAVADLLKDLAKGKLEPGIRTASLANGGVDLAPFHDWETRIPTACRQHVESARNAIIADPTLARAEQP</sequence>
<keyword evidence="3" id="KW-1003">Cell membrane</keyword>
<reference evidence="8" key="1">
    <citation type="submission" date="2021-03" db="EMBL/GenBank/DDBJ databases">
        <title>Acanthopleuribacteraceae sp. M133.</title>
        <authorList>
            <person name="Wang G."/>
        </authorList>
    </citation>
    <scope>NUCLEOTIDE SEQUENCE</scope>
    <source>
        <strain evidence="8">M133</strain>
    </source>
</reference>
<dbReference type="PANTHER" id="PTHR34296">
    <property type="entry name" value="TRANSCRIPTIONAL ACTIVATOR PROTEIN MED"/>
    <property type="match status" value="1"/>
</dbReference>